<dbReference type="STRING" id="4097.A0A1S3YL60"/>
<dbReference type="AlphaFoldDB" id="A0A1S3YL60"/>
<dbReference type="RefSeq" id="XP_016452783.1">
    <property type="nucleotide sequence ID" value="XM_016597297.1"/>
</dbReference>
<protein>
    <submittedName>
        <fullName evidence="2">Ribosomal RNA processing protein 1 homolog</fullName>
    </submittedName>
</protein>
<feature type="compositionally biased region" description="Acidic residues" evidence="1">
    <location>
        <begin position="91"/>
        <end position="116"/>
    </location>
</feature>
<evidence type="ECO:0000313" key="2">
    <source>
        <dbReference type="RefSeq" id="XP_016452783.1"/>
    </source>
</evidence>
<name>A0A1S3YL60_TOBAC</name>
<proteinExistence type="predicted"/>
<feature type="compositionally biased region" description="Basic and acidic residues" evidence="1">
    <location>
        <begin position="63"/>
        <end position="76"/>
    </location>
</feature>
<dbReference type="KEGG" id="nta:107777301"/>
<dbReference type="OrthoDB" id="1324934at2759"/>
<evidence type="ECO:0000256" key="1">
    <source>
        <dbReference type="SAM" id="MobiDB-lite"/>
    </source>
</evidence>
<dbReference type="PaxDb" id="4097-A0A1S3YL60"/>
<feature type="compositionally biased region" description="Acidic residues" evidence="1">
    <location>
        <begin position="130"/>
        <end position="141"/>
    </location>
</feature>
<reference evidence="2" key="1">
    <citation type="submission" date="2025-08" db="UniProtKB">
        <authorList>
            <consortium name="RefSeq"/>
        </authorList>
    </citation>
    <scope>IDENTIFICATION</scope>
</reference>
<sequence>MERKEEFQQLNQNIINDANVDEECKIENVKNNAILELERIGPHSKHFSTLWLAGDMRIDPVEHMKESMDEEQNGRDDSDEALDYDVGVAVEFEDNEDEEEDEESDLDDEEEDDVVLEADGSGAMQMGSGIEEDEMQEADEG</sequence>
<organism evidence="2">
    <name type="scientific">Nicotiana tabacum</name>
    <name type="common">Common tobacco</name>
    <dbReference type="NCBI Taxonomy" id="4097"/>
    <lineage>
        <taxon>Eukaryota</taxon>
        <taxon>Viridiplantae</taxon>
        <taxon>Streptophyta</taxon>
        <taxon>Embryophyta</taxon>
        <taxon>Tracheophyta</taxon>
        <taxon>Spermatophyta</taxon>
        <taxon>Magnoliopsida</taxon>
        <taxon>eudicotyledons</taxon>
        <taxon>Gunneridae</taxon>
        <taxon>Pentapetalae</taxon>
        <taxon>asterids</taxon>
        <taxon>lamiids</taxon>
        <taxon>Solanales</taxon>
        <taxon>Solanaceae</taxon>
        <taxon>Nicotianoideae</taxon>
        <taxon>Nicotianeae</taxon>
        <taxon>Nicotiana</taxon>
    </lineage>
</organism>
<accession>A0A1S3YL60</accession>
<feature type="region of interest" description="Disordered" evidence="1">
    <location>
        <begin position="63"/>
        <end position="141"/>
    </location>
</feature>
<gene>
    <name evidence="2" type="primary">LOC107777301</name>
</gene>